<proteinExistence type="predicted"/>
<organism evidence="1 2">
    <name type="scientific">Streptomyces antimycoticus</name>
    <dbReference type="NCBI Taxonomy" id="68175"/>
    <lineage>
        <taxon>Bacteria</taxon>
        <taxon>Bacillati</taxon>
        <taxon>Actinomycetota</taxon>
        <taxon>Actinomycetes</taxon>
        <taxon>Kitasatosporales</taxon>
        <taxon>Streptomycetaceae</taxon>
        <taxon>Streptomyces</taxon>
        <taxon>Streptomyces violaceusniger group</taxon>
    </lineage>
</organism>
<evidence type="ECO:0000313" key="1">
    <source>
        <dbReference type="EMBL" id="GDY49228.1"/>
    </source>
</evidence>
<evidence type="ECO:0000313" key="2">
    <source>
        <dbReference type="Proteomes" id="UP000299290"/>
    </source>
</evidence>
<dbReference type="EMBL" id="BJHV01000003">
    <property type="protein sequence ID" value="GDY49228.1"/>
    <property type="molecule type" value="Genomic_DNA"/>
</dbReference>
<keyword evidence="2" id="KW-1185">Reference proteome</keyword>
<reference evidence="1 2" key="1">
    <citation type="journal article" date="2020" name="Int. J. Syst. Evol. Microbiol.">
        <title>Reclassification of Streptomyces castelarensis and Streptomyces sporoclivatus as later heterotypic synonyms of Streptomyces antimycoticus.</title>
        <authorList>
            <person name="Komaki H."/>
            <person name="Tamura T."/>
        </authorList>
    </citation>
    <scope>NUCLEOTIDE SEQUENCE [LARGE SCALE GENOMIC DNA]</scope>
    <source>
        <strain evidence="1 2">NBRC 12839</strain>
    </source>
</reference>
<dbReference type="RefSeq" id="WP_137970574.1">
    <property type="nucleotide sequence ID" value="NZ_BJHV01000003.1"/>
</dbReference>
<accession>A0A4D4KS03</accession>
<dbReference type="Proteomes" id="UP000299290">
    <property type="component" value="Unassembled WGS sequence"/>
</dbReference>
<sequence length="227" mass="24615">MTHFDSDSALDALLAQADAGVLRSVTENLDTARGAGLVHWHAVPNEDVPLASPPDMFAAFRDLHIHGDIEAIAEPGDTEIPEMHDSQHSTLAALLAAAYRNHEELTELLGQFSTSDMTYLLHVQLETRIGYLHHRLVTASSCTDRGLNGPGAAHLTLAVWGSTRRIRRRLEQGQDDALPPGAVLHAIALCTSIIDVMEIVRDTLFDLFGIEATPAPAHSGYAERFSA</sequence>
<protein>
    <submittedName>
        <fullName evidence="1">Uncharacterized protein</fullName>
    </submittedName>
</protein>
<name>A0A4D4KS03_9ACTN</name>
<dbReference type="AlphaFoldDB" id="A0A4D4KS03"/>
<comment type="caution">
    <text evidence="1">The sequence shown here is derived from an EMBL/GenBank/DDBJ whole genome shotgun (WGS) entry which is preliminary data.</text>
</comment>
<gene>
    <name evidence="1" type="ORF">SANT12839_101100</name>
</gene>